<proteinExistence type="predicted"/>
<organism evidence="2 3">
    <name type="scientific">Rhabdonatronobacter sediminivivens</name>
    <dbReference type="NCBI Taxonomy" id="2743469"/>
    <lineage>
        <taxon>Bacteria</taxon>
        <taxon>Pseudomonadati</taxon>
        <taxon>Pseudomonadota</taxon>
        <taxon>Alphaproteobacteria</taxon>
        <taxon>Rhodobacterales</taxon>
        <taxon>Paracoccaceae</taxon>
        <taxon>Rhabdonatronobacter</taxon>
    </lineage>
</organism>
<reference evidence="2 3" key="1">
    <citation type="journal article" date="2000" name="Arch. Microbiol.">
        <title>Rhodobaca bogoriensis gen. nov. and sp. nov., an alkaliphilic purple nonsulfur bacterium from African Rift Valley soda lakes.</title>
        <authorList>
            <person name="Milford A.D."/>
            <person name="Achenbach L.A."/>
            <person name="Jung D.O."/>
            <person name="Madigan M.T."/>
        </authorList>
    </citation>
    <scope>NUCLEOTIDE SEQUENCE [LARGE SCALE GENOMIC DNA]</scope>
    <source>
        <strain evidence="2 3">2376</strain>
    </source>
</reference>
<evidence type="ECO:0000313" key="3">
    <source>
        <dbReference type="Proteomes" id="UP000529417"/>
    </source>
</evidence>
<keyword evidence="1" id="KW-0812">Transmembrane</keyword>
<keyword evidence="3" id="KW-1185">Reference proteome</keyword>
<comment type="caution">
    <text evidence="2">The sequence shown here is derived from an EMBL/GenBank/DDBJ whole genome shotgun (WGS) entry which is preliminary data.</text>
</comment>
<feature type="transmembrane region" description="Helical" evidence="1">
    <location>
        <begin position="21"/>
        <end position="39"/>
    </location>
</feature>
<evidence type="ECO:0000256" key="1">
    <source>
        <dbReference type="SAM" id="Phobius"/>
    </source>
</evidence>
<dbReference type="EMBL" id="JACBXS010000008">
    <property type="protein sequence ID" value="NYS24513.1"/>
    <property type="molecule type" value="Genomic_DNA"/>
</dbReference>
<dbReference type="AlphaFoldDB" id="A0A7Z0HY93"/>
<keyword evidence="1" id="KW-0472">Membrane</keyword>
<gene>
    <name evidence="2" type="ORF">HUK65_05865</name>
</gene>
<accession>A0A7Z0HY93</accession>
<dbReference type="RefSeq" id="WP_179905207.1">
    <property type="nucleotide sequence ID" value="NZ_JACBXS010000008.1"/>
</dbReference>
<sequence>MHVLDYMPRSAQTLWFLSRDRLTFALAVVLCLLLAGWIAELWASGALPL</sequence>
<keyword evidence="1" id="KW-1133">Transmembrane helix</keyword>
<dbReference type="Proteomes" id="UP000529417">
    <property type="component" value="Unassembled WGS sequence"/>
</dbReference>
<name>A0A7Z0HY93_9RHOB</name>
<evidence type="ECO:0000313" key="2">
    <source>
        <dbReference type="EMBL" id="NYS24513.1"/>
    </source>
</evidence>
<protein>
    <submittedName>
        <fullName evidence="2">Uncharacterized protein</fullName>
    </submittedName>
</protein>